<feature type="domain" description="Glycosyl transferase family 1" evidence="1">
    <location>
        <begin position="226"/>
        <end position="367"/>
    </location>
</feature>
<sequence length="422" mass="45775">MTPKRIVIISDQSSAVGGAEALALLSARLFHEAGIAVTFVTGDDASDAPLPEGVEVVSLGHKPLLQRSFAKGVRDGLYNLAARRLIERTVARLDGPDVVYHLHSWSQILSPAVFAGLSSVQSRLVIHGHDFFMSCPNGGFFNFVTNETCELTPLSQKCLSTNCDKRSPAQKAFRVTRAAVRARTFPGRKSPALIAVIHPSMNPYLTRTDLSPARLRTVRNPARAFRENRIAAEKNSDIFFVGRVTREKGVELAAQAARISGHRLRVIGDGPERSTLAEKYPEVIWEGWLDHSKIAQIVGAARALVMPSLVPEPFGLVALEALQSGIPLVAFANSFIAQEASELGCCVMAADRSPASLAKAFEKLNDSAAVKRASQRAHIASGALTCSETDWRDRLLALYAEQLTASARSKENQSKEPDKMLS</sequence>
<proteinExistence type="predicted"/>
<dbReference type="Pfam" id="PF13439">
    <property type="entry name" value="Glyco_transf_4"/>
    <property type="match status" value="1"/>
</dbReference>
<protein>
    <submittedName>
        <fullName evidence="3">Glycosyltransferase family 4 protein</fullName>
    </submittedName>
</protein>
<dbReference type="PANTHER" id="PTHR45947:SF3">
    <property type="entry name" value="SULFOQUINOVOSYL TRANSFERASE SQD2"/>
    <property type="match status" value="1"/>
</dbReference>
<dbReference type="RefSeq" id="WP_218316920.1">
    <property type="nucleotide sequence ID" value="NZ_JAGSPB010000002.1"/>
</dbReference>
<dbReference type="InterPro" id="IPR028098">
    <property type="entry name" value="Glyco_trans_4-like_N"/>
</dbReference>
<evidence type="ECO:0000259" key="1">
    <source>
        <dbReference type="Pfam" id="PF00534"/>
    </source>
</evidence>
<evidence type="ECO:0000313" key="4">
    <source>
        <dbReference type="Proteomes" id="UP000699975"/>
    </source>
</evidence>
<evidence type="ECO:0000313" key="3">
    <source>
        <dbReference type="EMBL" id="MBV7266303.1"/>
    </source>
</evidence>
<feature type="domain" description="Glycosyltransferase subfamily 4-like N-terminal" evidence="2">
    <location>
        <begin position="16"/>
        <end position="163"/>
    </location>
</feature>
<gene>
    <name evidence="3" type="ORF">KCG45_08940</name>
</gene>
<evidence type="ECO:0000259" key="2">
    <source>
        <dbReference type="Pfam" id="PF13439"/>
    </source>
</evidence>
<dbReference type="Pfam" id="PF00534">
    <property type="entry name" value="Glycos_transf_1"/>
    <property type="match status" value="1"/>
</dbReference>
<dbReference type="PANTHER" id="PTHR45947">
    <property type="entry name" value="SULFOQUINOVOSYL TRANSFERASE SQD2"/>
    <property type="match status" value="1"/>
</dbReference>
<organism evidence="3 4">
    <name type="scientific">Erythrobacter ani</name>
    <dbReference type="NCBI Taxonomy" id="2827235"/>
    <lineage>
        <taxon>Bacteria</taxon>
        <taxon>Pseudomonadati</taxon>
        <taxon>Pseudomonadota</taxon>
        <taxon>Alphaproteobacteria</taxon>
        <taxon>Sphingomonadales</taxon>
        <taxon>Erythrobacteraceae</taxon>
        <taxon>Erythrobacter/Porphyrobacter group</taxon>
        <taxon>Erythrobacter</taxon>
    </lineage>
</organism>
<dbReference type="CDD" id="cd03801">
    <property type="entry name" value="GT4_PimA-like"/>
    <property type="match status" value="1"/>
</dbReference>
<accession>A0ABS6SPG0</accession>
<dbReference type="InterPro" id="IPR050194">
    <property type="entry name" value="Glycosyltransferase_grp1"/>
</dbReference>
<keyword evidence="4" id="KW-1185">Reference proteome</keyword>
<dbReference type="Proteomes" id="UP000699975">
    <property type="component" value="Unassembled WGS sequence"/>
</dbReference>
<dbReference type="InterPro" id="IPR001296">
    <property type="entry name" value="Glyco_trans_1"/>
</dbReference>
<name>A0ABS6SPG0_9SPHN</name>
<comment type="caution">
    <text evidence="3">The sequence shown here is derived from an EMBL/GenBank/DDBJ whole genome shotgun (WGS) entry which is preliminary data.</text>
</comment>
<dbReference type="EMBL" id="JAGSPB010000002">
    <property type="protein sequence ID" value="MBV7266303.1"/>
    <property type="molecule type" value="Genomic_DNA"/>
</dbReference>
<reference evidence="3 4" key="1">
    <citation type="submission" date="2021-04" db="EMBL/GenBank/DDBJ databases">
        <authorList>
            <person name="Pira H."/>
            <person name="Risdian C."/>
            <person name="Wink J."/>
        </authorList>
    </citation>
    <scope>NUCLEOTIDE SEQUENCE [LARGE SCALE GENOMIC DNA]</scope>
    <source>
        <strain evidence="3 4">WH131</strain>
    </source>
</reference>